<sequence>MTEDLPYESVLLSLQELVEDLNSTVTYTPYSGDEAYALVDSLLIRGGNAPAHSGEVQWDAAARRLLPHLNADADTASQTNAILADPPTSDRLGAETAATDLVVLAAIVTWLQTKIDIRVKHQDGGWEFDFQLSKKPVPISVLRRLAGTVSRILNGPTDPHT</sequence>
<organism evidence="1 2">
    <name type="scientific">Actinomadura meridiana</name>
    <dbReference type="NCBI Taxonomy" id="559626"/>
    <lineage>
        <taxon>Bacteria</taxon>
        <taxon>Bacillati</taxon>
        <taxon>Actinomycetota</taxon>
        <taxon>Actinomycetes</taxon>
        <taxon>Streptosporangiales</taxon>
        <taxon>Thermomonosporaceae</taxon>
        <taxon>Actinomadura</taxon>
    </lineage>
</organism>
<evidence type="ECO:0000313" key="1">
    <source>
        <dbReference type="EMBL" id="GAA4235005.1"/>
    </source>
</evidence>
<comment type="caution">
    <text evidence="1">The sequence shown here is derived from an EMBL/GenBank/DDBJ whole genome shotgun (WGS) entry which is preliminary data.</text>
</comment>
<accession>A0ABP8C7D8</accession>
<dbReference type="EMBL" id="BAABAS010000012">
    <property type="protein sequence ID" value="GAA4235005.1"/>
    <property type="molecule type" value="Genomic_DNA"/>
</dbReference>
<keyword evidence="2" id="KW-1185">Reference proteome</keyword>
<protein>
    <submittedName>
        <fullName evidence="1">Uncharacterized protein</fullName>
    </submittedName>
</protein>
<dbReference type="RefSeq" id="WP_344899022.1">
    <property type="nucleotide sequence ID" value="NZ_BAABAS010000012.1"/>
</dbReference>
<proteinExistence type="predicted"/>
<reference evidence="2" key="1">
    <citation type="journal article" date="2019" name="Int. J. Syst. Evol. Microbiol.">
        <title>The Global Catalogue of Microorganisms (GCM) 10K type strain sequencing project: providing services to taxonomists for standard genome sequencing and annotation.</title>
        <authorList>
            <consortium name="The Broad Institute Genomics Platform"/>
            <consortium name="The Broad Institute Genome Sequencing Center for Infectious Disease"/>
            <person name="Wu L."/>
            <person name="Ma J."/>
        </authorList>
    </citation>
    <scope>NUCLEOTIDE SEQUENCE [LARGE SCALE GENOMIC DNA]</scope>
    <source>
        <strain evidence="2">JCM 17440</strain>
    </source>
</reference>
<gene>
    <name evidence="1" type="ORF">GCM10022254_41240</name>
</gene>
<dbReference type="Proteomes" id="UP001501710">
    <property type="component" value="Unassembled WGS sequence"/>
</dbReference>
<name>A0ABP8C7D8_9ACTN</name>
<evidence type="ECO:0000313" key="2">
    <source>
        <dbReference type="Proteomes" id="UP001501710"/>
    </source>
</evidence>